<feature type="transmembrane region" description="Helical" evidence="6">
    <location>
        <begin position="53"/>
        <end position="72"/>
    </location>
</feature>
<evidence type="ECO:0000256" key="5">
    <source>
        <dbReference type="ARBA" id="ARBA00023136"/>
    </source>
</evidence>
<proteinExistence type="inferred from homology"/>
<feature type="transmembrane region" description="Helical" evidence="6">
    <location>
        <begin position="361"/>
        <end position="381"/>
    </location>
</feature>
<feature type="transmembrane region" description="Helical" evidence="6">
    <location>
        <begin position="330"/>
        <end position="349"/>
    </location>
</feature>
<evidence type="ECO:0000256" key="3">
    <source>
        <dbReference type="ARBA" id="ARBA00022692"/>
    </source>
</evidence>
<comment type="similarity">
    <text evidence="2">Belongs to the SLC13A/DASS transporter (TC 2.A.47) family. DIT1 subfamily.</text>
</comment>
<dbReference type="AlphaFoldDB" id="A0A6V8LL34"/>
<dbReference type="InterPro" id="IPR030676">
    <property type="entry name" value="CitT-rel"/>
</dbReference>
<feature type="transmembrane region" description="Helical" evidence="6">
    <location>
        <begin position="225"/>
        <end position="248"/>
    </location>
</feature>
<dbReference type="GO" id="GO:0016020">
    <property type="term" value="C:membrane"/>
    <property type="evidence" value="ECO:0007669"/>
    <property type="project" value="UniProtKB-SubCell"/>
</dbReference>
<feature type="transmembrane region" description="Helical" evidence="6">
    <location>
        <begin position="182"/>
        <end position="204"/>
    </location>
</feature>
<feature type="transmembrane region" description="Helical" evidence="6">
    <location>
        <begin position="412"/>
        <end position="430"/>
    </location>
</feature>
<dbReference type="EMBL" id="BLTE01000004">
    <property type="protein sequence ID" value="GFK93403.1"/>
    <property type="molecule type" value="Genomic_DNA"/>
</dbReference>
<evidence type="ECO:0000256" key="1">
    <source>
        <dbReference type="ARBA" id="ARBA00004141"/>
    </source>
</evidence>
<feature type="transmembrane region" description="Helical" evidence="6">
    <location>
        <begin position="7"/>
        <end position="24"/>
    </location>
</feature>
<feature type="transmembrane region" description="Helical" evidence="6">
    <location>
        <begin position="30"/>
        <end position="46"/>
    </location>
</feature>
<evidence type="ECO:0000313" key="8">
    <source>
        <dbReference type="Proteomes" id="UP000494245"/>
    </source>
</evidence>
<keyword evidence="8" id="KW-1185">Reference proteome</keyword>
<gene>
    <name evidence="7" type="primary">citT_1</name>
    <name evidence="7" type="ORF">NNJEOMEG_01235</name>
</gene>
<dbReference type="Pfam" id="PF00939">
    <property type="entry name" value="Na_sulph_symp"/>
    <property type="match status" value="1"/>
</dbReference>
<feature type="transmembrane region" description="Helical" evidence="6">
    <location>
        <begin position="84"/>
        <end position="107"/>
    </location>
</feature>
<evidence type="ECO:0000256" key="2">
    <source>
        <dbReference type="ARBA" id="ARBA00007349"/>
    </source>
</evidence>
<reference evidence="7 8" key="2">
    <citation type="submission" date="2020-05" db="EMBL/GenBank/DDBJ databases">
        <title>Draft genome sequence of Desulfovibrio sp. strainFSS-1.</title>
        <authorList>
            <person name="Shimoshige H."/>
            <person name="Kobayashi H."/>
            <person name="Maekawa T."/>
        </authorList>
    </citation>
    <scope>NUCLEOTIDE SEQUENCE [LARGE SCALE GENOMIC DNA]</scope>
    <source>
        <strain evidence="7 8">SIID29052-01</strain>
    </source>
</reference>
<feature type="transmembrane region" description="Helical" evidence="6">
    <location>
        <begin position="300"/>
        <end position="318"/>
    </location>
</feature>
<evidence type="ECO:0000256" key="4">
    <source>
        <dbReference type="ARBA" id="ARBA00022989"/>
    </source>
</evidence>
<organism evidence="7 8">
    <name type="scientific">Fundidesulfovibrio magnetotacticus</name>
    <dbReference type="NCBI Taxonomy" id="2730080"/>
    <lineage>
        <taxon>Bacteria</taxon>
        <taxon>Pseudomonadati</taxon>
        <taxon>Thermodesulfobacteriota</taxon>
        <taxon>Desulfovibrionia</taxon>
        <taxon>Desulfovibrionales</taxon>
        <taxon>Desulfovibrionaceae</taxon>
        <taxon>Fundidesulfovibrio</taxon>
    </lineage>
</organism>
<evidence type="ECO:0000256" key="6">
    <source>
        <dbReference type="SAM" id="Phobius"/>
    </source>
</evidence>
<feature type="transmembrane region" description="Helical" evidence="6">
    <location>
        <begin position="450"/>
        <end position="473"/>
    </location>
</feature>
<feature type="transmembrane region" description="Helical" evidence="6">
    <location>
        <begin position="387"/>
        <end position="405"/>
    </location>
</feature>
<accession>A0A6V8LL34</accession>
<sequence>MSVNIKAIVPLLAGVLVWLLPAPAGLSPQAWTYFALFVAVVAGLVLEPIPPALTGLMGVTAAAALQLIPSAPGKAATAGSSINWLLSGFSNSTVWLIFAAFMFAMGYEKTGLGKRIALTLIKLMGRRALGLGYAVALADLALAPFMPSNTARSGGTIYPVIKNIPPLYGSTPENNPRGLGAYLMWTALATTCVTSSMFLTGLAPNLLAQSMVEKTAKVALTWNDWFVSFLPVGVILFLITPLLAYVLYPPSQKKSDDAPVWAGAELAKLGAVKGKEILMALLAVGALASWIFLDKQINGTTVAIVAICLMVLLKVVSWDDIVGNKQAWNVLAWFATLVTLADGLGKVGFLEWFAKAISASLQGYSPTATLIGLTVVFFLSHYMFASVTAHVAAMLPVMLAAAMAVPGLNIPLASMMLCSTLGIMGVITPYGTGPSPIYYGSGYIKGREFWMLGLVFGLVYLGVFLLVGFPWNLARM</sequence>
<dbReference type="Proteomes" id="UP000494245">
    <property type="component" value="Unassembled WGS sequence"/>
</dbReference>
<reference evidence="7 8" key="1">
    <citation type="submission" date="2020-04" db="EMBL/GenBank/DDBJ databases">
        <authorList>
            <consortium name="Desulfovibrio sp. FSS-1 genome sequencing consortium"/>
            <person name="Shimoshige H."/>
            <person name="Kobayashi H."/>
            <person name="Maekawa T."/>
        </authorList>
    </citation>
    <scope>NUCLEOTIDE SEQUENCE [LARGE SCALE GENOMIC DNA]</scope>
    <source>
        <strain evidence="7 8">SIID29052-01</strain>
    </source>
</reference>
<comment type="caution">
    <text evidence="7">The sequence shown here is derived from an EMBL/GenBank/DDBJ whole genome shotgun (WGS) entry which is preliminary data.</text>
</comment>
<dbReference type="NCBIfam" id="TIGR00785">
    <property type="entry name" value="dass"/>
    <property type="match status" value="1"/>
</dbReference>
<name>A0A6V8LL34_9BACT</name>
<keyword evidence="4 6" id="KW-1133">Transmembrane helix</keyword>
<dbReference type="PANTHER" id="PTHR42826">
    <property type="entry name" value="DICARBOXYLATE TRANSPORTER 2.1, CHLOROPLASTIC"/>
    <property type="match status" value="1"/>
</dbReference>
<dbReference type="RefSeq" id="WP_173082396.1">
    <property type="nucleotide sequence ID" value="NZ_BLTE01000004.1"/>
</dbReference>
<feature type="transmembrane region" description="Helical" evidence="6">
    <location>
        <begin position="277"/>
        <end position="293"/>
    </location>
</feature>
<keyword evidence="5 6" id="KW-0472">Membrane</keyword>
<evidence type="ECO:0000313" key="7">
    <source>
        <dbReference type="EMBL" id="GFK93403.1"/>
    </source>
</evidence>
<dbReference type="GO" id="GO:0022857">
    <property type="term" value="F:transmembrane transporter activity"/>
    <property type="evidence" value="ECO:0007669"/>
    <property type="project" value="InterPro"/>
</dbReference>
<comment type="subcellular location">
    <subcellularLocation>
        <location evidence="1">Membrane</location>
        <topology evidence="1">Multi-pass membrane protein</topology>
    </subcellularLocation>
</comment>
<keyword evidence="3 6" id="KW-0812">Transmembrane</keyword>
<dbReference type="PIRSF" id="PIRSF002457">
    <property type="entry name" value="DASS"/>
    <property type="match status" value="1"/>
</dbReference>
<protein>
    <submittedName>
        <fullName evidence="7">Citrate carrier</fullName>
    </submittedName>
</protein>
<feature type="transmembrane region" description="Helical" evidence="6">
    <location>
        <begin position="128"/>
        <end position="146"/>
    </location>
</feature>
<dbReference type="InterPro" id="IPR001898">
    <property type="entry name" value="SLC13A/DASS"/>
</dbReference>